<dbReference type="PANTHER" id="PTHR33377">
    <property type="entry name" value="OS10G0134700 PROTEIN-RELATED"/>
    <property type="match status" value="1"/>
</dbReference>
<dbReference type="PANTHER" id="PTHR33377:SF60">
    <property type="entry name" value="NB-ARC DOMAIN-CONTAINING PROTEIN"/>
    <property type="match status" value="1"/>
</dbReference>
<dbReference type="EMBL" id="LT934115">
    <property type="protein sequence ID" value="VAH63853.1"/>
    <property type="molecule type" value="Genomic_DNA"/>
</dbReference>
<protein>
    <recommendedName>
        <fullName evidence="3">NB-ARC domain-containing protein</fullName>
    </recommendedName>
</protein>
<evidence type="ECO:0000313" key="1">
    <source>
        <dbReference type="EMBL" id="VAH63853.1"/>
    </source>
</evidence>
<proteinExistence type="predicted"/>
<gene>
    <name evidence="1" type="ORF">TRITD_3Av1G186770</name>
</gene>
<evidence type="ECO:0000313" key="2">
    <source>
        <dbReference type="Proteomes" id="UP000324705"/>
    </source>
</evidence>
<dbReference type="AlphaFoldDB" id="A0A9R0RPK7"/>
<accession>A0A9R0RPK7</accession>
<dbReference type="GO" id="GO:0043531">
    <property type="term" value="F:ADP binding"/>
    <property type="evidence" value="ECO:0007669"/>
    <property type="project" value="InterPro"/>
</dbReference>
<dbReference type="SUPFAM" id="SSF52540">
    <property type="entry name" value="P-loop containing nucleoside triphosphate hydrolases"/>
    <property type="match status" value="1"/>
</dbReference>
<dbReference type="Gene3D" id="3.40.50.300">
    <property type="entry name" value="P-loop containing nucleotide triphosphate hydrolases"/>
    <property type="match status" value="1"/>
</dbReference>
<sequence length="396" mass="43976">MDLVLDAGSCNNLDKMLSSLERMIGDMQEFVMFLGSYPRISQQPYDAYLFHDQVMFGRQMEKETILSFLLCREAARNGSLGVLPIIGPARVGKSTLVEHVCLDERVRRRFSSIVFFSGNDLNGGNLATLKGSGVIKHQNLASTPHGDSLAVIELAGDMDEETWRGLYTSAASHLTPGSKIILTSRSEKIASLGTAQSLVLKFLSQEAYWYFFKTAAFGSTDPGEHPNLAALGMEIVVHMNRSFVAANTVASLLRTNLDTRFWRRVLRCLRDFASKHLSMFGEHPTNLLQKDQPVYMWTMAKTSNVVVMRDIYHEPSPKISEVPRITAQDVLSGRVMSEGTFQAVAWRSRIPPCYTYLVSFIVSRTDKHAVLAPNISSLMCGGLLHGSPAISPQAEY</sequence>
<keyword evidence="2" id="KW-1185">Reference proteome</keyword>
<dbReference type="Proteomes" id="UP000324705">
    <property type="component" value="Chromosome 3A"/>
</dbReference>
<name>A0A9R0RPK7_TRITD</name>
<organism evidence="1 2">
    <name type="scientific">Triticum turgidum subsp. durum</name>
    <name type="common">Durum wheat</name>
    <name type="synonym">Triticum durum</name>
    <dbReference type="NCBI Taxonomy" id="4567"/>
    <lineage>
        <taxon>Eukaryota</taxon>
        <taxon>Viridiplantae</taxon>
        <taxon>Streptophyta</taxon>
        <taxon>Embryophyta</taxon>
        <taxon>Tracheophyta</taxon>
        <taxon>Spermatophyta</taxon>
        <taxon>Magnoliopsida</taxon>
        <taxon>Liliopsida</taxon>
        <taxon>Poales</taxon>
        <taxon>Poaceae</taxon>
        <taxon>BOP clade</taxon>
        <taxon>Pooideae</taxon>
        <taxon>Triticodae</taxon>
        <taxon>Triticeae</taxon>
        <taxon>Triticinae</taxon>
        <taxon>Triticum</taxon>
    </lineage>
</organism>
<evidence type="ECO:0008006" key="3">
    <source>
        <dbReference type="Google" id="ProtNLM"/>
    </source>
</evidence>
<dbReference type="InterPro" id="IPR027417">
    <property type="entry name" value="P-loop_NTPase"/>
</dbReference>
<dbReference type="Gramene" id="TRITD3Av1G186770.4">
    <property type="protein sequence ID" value="TRITD3Av1G186770.4"/>
    <property type="gene ID" value="TRITD3Av1G186770"/>
</dbReference>
<reference evidence="1 2" key="1">
    <citation type="submission" date="2017-09" db="EMBL/GenBank/DDBJ databases">
        <authorList>
            <consortium name="International Durum Wheat Genome Sequencing Consortium (IDWGSC)"/>
            <person name="Milanesi L."/>
        </authorList>
    </citation>
    <scope>NUCLEOTIDE SEQUENCE [LARGE SCALE GENOMIC DNA]</scope>
    <source>
        <strain evidence="2">cv. Svevo</strain>
    </source>
</reference>